<dbReference type="InterPro" id="IPR038269">
    <property type="entry name" value="SCAN_sf"/>
</dbReference>
<dbReference type="PANTHER" id="PTHR16515">
    <property type="entry name" value="PR DOMAIN ZINC FINGER PROTEIN"/>
    <property type="match status" value="1"/>
</dbReference>
<keyword evidence="16" id="KW-1185">Reference proteome</keyword>
<dbReference type="FunFam" id="3.30.160.60:FF:000520">
    <property type="entry name" value="zinc finger protein 629 isoform X2"/>
    <property type="match status" value="1"/>
</dbReference>
<dbReference type="FunFam" id="3.30.160.60:FF:001480">
    <property type="entry name" value="Si:cabz01071911.3"/>
    <property type="match status" value="1"/>
</dbReference>
<dbReference type="Pfam" id="PF00096">
    <property type="entry name" value="zf-C2H2"/>
    <property type="match status" value="7"/>
</dbReference>
<dbReference type="PROSITE" id="PS00028">
    <property type="entry name" value="ZINC_FINGER_C2H2_1"/>
    <property type="match status" value="7"/>
</dbReference>
<proteinExistence type="inferred from homology"/>
<keyword evidence="7" id="KW-0805">Transcription regulation</keyword>
<evidence type="ECO:0000256" key="1">
    <source>
        <dbReference type="ARBA" id="ARBA00004123"/>
    </source>
</evidence>
<evidence type="ECO:0000256" key="6">
    <source>
        <dbReference type="ARBA" id="ARBA00022833"/>
    </source>
</evidence>
<dbReference type="InterPro" id="IPR036236">
    <property type="entry name" value="Znf_C2H2_sf"/>
</dbReference>
<dbReference type="eggNOG" id="KOG1721">
    <property type="taxonomic scope" value="Eukaryota"/>
</dbReference>
<keyword evidence="3" id="KW-0479">Metal-binding</keyword>
<dbReference type="FunFam" id="3.30.160.60:FF:000478">
    <property type="entry name" value="Zinc finger protein 133"/>
    <property type="match status" value="1"/>
</dbReference>
<keyword evidence="10" id="KW-0539">Nucleus</keyword>
<keyword evidence="8" id="KW-0238">DNA-binding</keyword>
<protein>
    <submittedName>
        <fullName evidence="15">Uncharacterized protein</fullName>
    </submittedName>
</protein>
<feature type="domain" description="C2H2-type" evidence="13">
    <location>
        <begin position="433"/>
        <end position="460"/>
    </location>
</feature>
<sequence>MATMKDGRESPEGLREKEMKTERMGQLGSELGQGTSSTVLGHQRKGETLAHFVPNLRDEARETSDTNTLGSIRDAEEEEDEDLLKADGPEAHRQLFRQFCFQEGDGPRRACHRLWELCQGWLEPERRTKEQILELVVLEQFLAVLPWRIRHRVQEGGPENCAQAVALAEGFLLEPTEEQVPGTFKEDGSNSPSAEMGLPDAWKRMSLSSIKQENEGEVTLFGGDKRLRRAKASRTENPGEVKAYEIFPGEDASHFAEAASNSRKGTGPEKAWVRIGKRGLPENKNTRLADRRYQCTFCEKSFKHRSTLTVHQRTHTGERPYTCSHCEKSFMHRSNLIVHERTHTGEKPYKCLDCGKSFGHRSNLIAHETVHAAGALYQCVECGERFEHLSHLNAHKPVHLEEKPHECTDCGKSFKQRSALTDHKRTHRGEKPHKCSQCEKTFSKRSALIVHERSHAGGKPYHCSDCGESFNDRSVLVAHERIHVGERLCSQLAPYYT</sequence>
<evidence type="ECO:0000256" key="2">
    <source>
        <dbReference type="ARBA" id="ARBA00006991"/>
    </source>
</evidence>
<dbReference type="Gene3D" id="3.30.160.60">
    <property type="entry name" value="Classic Zinc Finger"/>
    <property type="match status" value="7"/>
</dbReference>
<keyword evidence="9" id="KW-0804">Transcription</keyword>
<reference evidence="15 16" key="1">
    <citation type="submission" date="2009-12" db="EMBL/GenBank/DDBJ databases">
        <title>The Genome Sequence of Anolis carolinensis (Green Anole Lizard).</title>
        <authorList>
            <consortium name="The Genome Sequencing Platform"/>
            <person name="Di Palma F."/>
            <person name="Alfoldi J."/>
            <person name="Heiman D."/>
            <person name="Young S."/>
            <person name="Grabherr M."/>
            <person name="Johnson J."/>
            <person name="Lander E.S."/>
            <person name="Lindblad-Toh K."/>
        </authorList>
    </citation>
    <scope>NUCLEOTIDE SEQUENCE [LARGE SCALE GENOMIC DNA]</scope>
    <source>
        <strain evidence="15 16">JBL SC #1</strain>
    </source>
</reference>
<dbReference type="Gene3D" id="1.10.4020.10">
    <property type="entry name" value="DNA breaking-rejoining enzymes"/>
    <property type="match status" value="1"/>
</dbReference>
<dbReference type="CDD" id="cd07936">
    <property type="entry name" value="SCAN"/>
    <property type="match status" value="1"/>
</dbReference>
<dbReference type="SUPFAM" id="SSF47353">
    <property type="entry name" value="Retrovirus capsid dimerization domain-like"/>
    <property type="match status" value="1"/>
</dbReference>
<dbReference type="GO" id="GO:0000981">
    <property type="term" value="F:DNA-binding transcription factor activity, RNA polymerase II-specific"/>
    <property type="evidence" value="ECO:0000318"/>
    <property type="project" value="GO_Central"/>
</dbReference>
<evidence type="ECO:0000256" key="12">
    <source>
        <dbReference type="SAM" id="MobiDB-lite"/>
    </source>
</evidence>
<dbReference type="SUPFAM" id="SSF57667">
    <property type="entry name" value="beta-beta-alpha zinc fingers"/>
    <property type="match status" value="4"/>
</dbReference>
<feature type="domain" description="C2H2-type" evidence="13">
    <location>
        <begin position="377"/>
        <end position="404"/>
    </location>
</feature>
<reference evidence="15" key="3">
    <citation type="submission" date="2025-09" db="UniProtKB">
        <authorList>
            <consortium name="Ensembl"/>
        </authorList>
    </citation>
    <scope>IDENTIFICATION</scope>
</reference>
<feature type="domain" description="SCAN box" evidence="14">
    <location>
        <begin position="93"/>
        <end position="171"/>
    </location>
</feature>
<feature type="domain" description="C2H2-type" evidence="13">
    <location>
        <begin position="349"/>
        <end position="372"/>
    </location>
</feature>
<dbReference type="HOGENOM" id="CLU_002678_49_3_1"/>
<dbReference type="InterPro" id="IPR003309">
    <property type="entry name" value="SCAN_dom"/>
</dbReference>
<dbReference type="Bgee" id="ENSACAG00000028305">
    <property type="expression patterns" value="Expressed in ovary and 12 other cell types or tissues"/>
</dbReference>
<feature type="domain" description="C2H2-type" evidence="13">
    <location>
        <begin position="321"/>
        <end position="348"/>
    </location>
</feature>
<evidence type="ECO:0000313" key="15">
    <source>
        <dbReference type="Ensembl" id="ENSACAP00000022319.1"/>
    </source>
</evidence>
<reference evidence="15" key="2">
    <citation type="submission" date="2025-08" db="UniProtKB">
        <authorList>
            <consortium name="Ensembl"/>
        </authorList>
    </citation>
    <scope>IDENTIFICATION</scope>
</reference>
<evidence type="ECO:0000256" key="9">
    <source>
        <dbReference type="ARBA" id="ARBA00023163"/>
    </source>
</evidence>
<dbReference type="FunFam" id="1.10.4020.10:FF:000001">
    <property type="entry name" value="zinc finger protein 263 isoform X1"/>
    <property type="match status" value="1"/>
</dbReference>
<dbReference type="GO" id="GO:0005634">
    <property type="term" value="C:nucleus"/>
    <property type="evidence" value="ECO:0007669"/>
    <property type="project" value="UniProtKB-SubCell"/>
</dbReference>
<dbReference type="FunFam" id="3.30.160.60:FF:002343">
    <property type="entry name" value="Zinc finger protein 33A"/>
    <property type="match status" value="1"/>
</dbReference>
<evidence type="ECO:0000256" key="3">
    <source>
        <dbReference type="ARBA" id="ARBA00022723"/>
    </source>
</evidence>
<dbReference type="SMART" id="SM00355">
    <property type="entry name" value="ZnF_C2H2"/>
    <property type="match status" value="7"/>
</dbReference>
<name>R4GAL9_ANOCA</name>
<keyword evidence="5 11" id="KW-0863">Zinc-finger</keyword>
<evidence type="ECO:0000256" key="4">
    <source>
        <dbReference type="ARBA" id="ARBA00022737"/>
    </source>
</evidence>
<dbReference type="AlphaFoldDB" id="R4GAL9"/>
<dbReference type="PROSITE" id="PS50157">
    <property type="entry name" value="ZINC_FINGER_C2H2_2"/>
    <property type="match status" value="7"/>
</dbReference>
<accession>R4GAL9</accession>
<dbReference type="InParanoid" id="R4GAL9"/>
<dbReference type="GO" id="GO:0000978">
    <property type="term" value="F:RNA polymerase II cis-regulatory region sequence-specific DNA binding"/>
    <property type="evidence" value="ECO:0000318"/>
    <property type="project" value="GO_Central"/>
</dbReference>
<evidence type="ECO:0000259" key="13">
    <source>
        <dbReference type="PROSITE" id="PS50157"/>
    </source>
</evidence>
<organism evidence="15 16">
    <name type="scientific">Anolis carolinensis</name>
    <name type="common">Green anole</name>
    <name type="synonym">American chameleon</name>
    <dbReference type="NCBI Taxonomy" id="28377"/>
    <lineage>
        <taxon>Eukaryota</taxon>
        <taxon>Metazoa</taxon>
        <taxon>Chordata</taxon>
        <taxon>Craniata</taxon>
        <taxon>Vertebrata</taxon>
        <taxon>Euteleostomi</taxon>
        <taxon>Lepidosauria</taxon>
        <taxon>Squamata</taxon>
        <taxon>Bifurcata</taxon>
        <taxon>Unidentata</taxon>
        <taxon>Episquamata</taxon>
        <taxon>Toxicofera</taxon>
        <taxon>Iguania</taxon>
        <taxon>Dactyloidae</taxon>
        <taxon>Anolis</taxon>
    </lineage>
</organism>
<dbReference type="FunFam" id="3.30.160.60:FF:000848">
    <property type="entry name" value="Zinc finger protein 35"/>
    <property type="match status" value="1"/>
</dbReference>
<comment type="similarity">
    <text evidence="2">Belongs to the krueppel C2H2-type zinc-finger protein family.</text>
</comment>
<dbReference type="GO" id="GO:0008270">
    <property type="term" value="F:zinc ion binding"/>
    <property type="evidence" value="ECO:0007669"/>
    <property type="project" value="UniProtKB-KW"/>
</dbReference>
<feature type="domain" description="C2H2-type" evidence="13">
    <location>
        <begin position="461"/>
        <end position="488"/>
    </location>
</feature>
<gene>
    <name evidence="15" type="primary">LOC103278099</name>
</gene>
<feature type="domain" description="C2H2-type" evidence="13">
    <location>
        <begin position="293"/>
        <end position="320"/>
    </location>
</feature>
<evidence type="ECO:0000259" key="14">
    <source>
        <dbReference type="PROSITE" id="PS50804"/>
    </source>
</evidence>
<keyword evidence="6" id="KW-0862">Zinc</keyword>
<feature type="domain" description="C2H2-type" evidence="13">
    <location>
        <begin position="405"/>
        <end position="432"/>
    </location>
</feature>
<evidence type="ECO:0000256" key="10">
    <source>
        <dbReference type="ARBA" id="ARBA00023242"/>
    </source>
</evidence>
<evidence type="ECO:0000313" key="16">
    <source>
        <dbReference type="Proteomes" id="UP000001646"/>
    </source>
</evidence>
<keyword evidence="4" id="KW-0677">Repeat</keyword>
<dbReference type="Pfam" id="PF02023">
    <property type="entry name" value="SCAN"/>
    <property type="match status" value="1"/>
</dbReference>
<dbReference type="KEGG" id="acs:103278099"/>
<dbReference type="PROSITE" id="PS50804">
    <property type="entry name" value="SCAN_BOX"/>
    <property type="match status" value="1"/>
</dbReference>
<evidence type="ECO:0000256" key="8">
    <source>
        <dbReference type="ARBA" id="ARBA00023125"/>
    </source>
</evidence>
<dbReference type="GeneTree" id="ENSGT00940000154715"/>
<feature type="compositionally biased region" description="Basic and acidic residues" evidence="12">
    <location>
        <begin position="1"/>
        <end position="23"/>
    </location>
</feature>
<dbReference type="GeneID" id="103278099"/>
<dbReference type="Proteomes" id="UP000001646">
    <property type="component" value="Chromosome 2"/>
</dbReference>
<dbReference type="InterPro" id="IPR050331">
    <property type="entry name" value="Zinc_finger"/>
</dbReference>
<dbReference type="FunFam" id="3.30.160.60:FF:000060">
    <property type="entry name" value="zinc finger protein 436"/>
    <property type="match status" value="1"/>
</dbReference>
<dbReference type="InterPro" id="IPR013087">
    <property type="entry name" value="Znf_C2H2_type"/>
</dbReference>
<feature type="region of interest" description="Disordered" evidence="12">
    <location>
        <begin position="1"/>
        <end position="79"/>
    </location>
</feature>
<dbReference type="OrthoDB" id="9047780at2759"/>
<evidence type="ECO:0000256" key="5">
    <source>
        <dbReference type="ARBA" id="ARBA00022771"/>
    </source>
</evidence>
<dbReference type="SMART" id="SM00431">
    <property type="entry name" value="SCAN"/>
    <property type="match status" value="1"/>
</dbReference>
<dbReference type="PANTHER" id="PTHR16515:SF57">
    <property type="entry name" value="ZINC FINGER PROTEIN 154-LIKE"/>
    <property type="match status" value="1"/>
</dbReference>
<dbReference type="GO" id="GO:0006357">
    <property type="term" value="P:regulation of transcription by RNA polymerase II"/>
    <property type="evidence" value="ECO:0000318"/>
    <property type="project" value="GO_Central"/>
</dbReference>
<dbReference type="Ensembl" id="ENSACAT00000029736.1">
    <property type="protein sequence ID" value="ENSACAP00000022319.1"/>
    <property type="gene ID" value="ENSACAG00000028305.1"/>
</dbReference>
<evidence type="ECO:0000256" key="11">
    <source>
        <dbReference type="PROSITE-ProRule" id="PRU00042"/>
    </source>
</evidence>
<evidence type="ECO:0000256" key="7">
    <source>
        <dbReference type="ARBA" id="ARBA00023015"/>
    </source>
</evidence>
<comment type="subcellular location">
    <subcellularLocation>
        <location evidence="1">Nucleus</location>
    </subcellularLocation>
</comment>